<feature type="compositionally biased region" description="Basic and acidic residues" evidence="3">
    <location>
        <begin position="1105"/>
        <end position="1116"/>
    </location>
</feature>
<feature type="region of interest" description="Disordered" evidence="3">
    <location>
        <begin position="464"/>
        <end position="483"/>
    </location>
</feature>
<dbReference type="GO" id="GO:0030488">
    <property type="term" value="P:tRNA methylation"/>
    <property type="evidence" value="ECO:0007669"/>
    <property type="project" value="TreeGrafter"/>
</dbReference>
<dbReference type="AlphaFoldDB" id="A0A6J2TCJ7"/>
<feature type="region of interest" description="Disordered" evidence="3">
    <location>
        <begin position="729"/>
        <end position="804"/>
    </location>
</feature>
<feature type="region of interest" description="Disordered" evidence="3">
    <location>
        <begin position="1096"/>
        <end position="1116"/>
    </location>
</feature>
<dbReference type="GO" id="GO:0106335">
    <property type="term" value="F:tRNA (5-carboxymethyluridine(34)-5-O)-methyltransferase activity"/>
    <property type="evidence" value="ECO:0007669"/>
    <property type="project" value="TreeGrafter"/>
</dbReference>
<feature type="domain" description="Methyltransferase type 11" evidence="4">
    <location>
        <begin position="189"/>
        <end position="279"/>
    </location>
</feature>
<reference evidence="6" key="1">
    <citation type="submission" date="2025-08" db="UniProtKB">
        <authorList>
            <consortium name="RefSeq"/>
        </authorList>
    </citation>
    <scope>IDENTIFICATION</scope>
    <source>
        <strain evidence="6">11010-0011.00</strain>
        <tissue evidence="6">Whole body</tissue>
    </source>
</reference>
<dbReference type="CTD" id="43148"/>
<feature type="region of interest" description="Disordered" evidence="3">
    <location>
        <begin position="17"/>
        <end position="53"/>
    </location>
</feature>
<feature type="region of interest" description="Disordered" evidence="3">
    <location>
        <begin position="320"/>
        <end position="352"/>
    </location>
</feature>
<dbReference type="GO" id="GO:0005737">
    <property type="term" value="C:cytoplasm"/>
    <property type="evidence" value="ECO:0007669"/>
    <property type="project" value="TreeGrafter"/>
</dbReference>
<sequence length="1229" mass="134428">MLSAELTPSTALLNANYQQHQRSKKTPNSISKDDNCPLRHETRPTTATTTTYDKSVSATATTTIRTSKQMTKQLTTTTATNAASSITQAANLAPTVISPTATATTTTDTGTATTTTATNPTTSTTTIVATTATRTTAPGSANDASGRSAALERAYVHDVYEHCEEPTGPVRPRVAQFLSNLDPGSVVCDVGCGSGRYLLTQNPSICTIGVDRCYRLSNVAHEKGGEVAVCDNLELPFRDECFDAVLSLAVVHHFATTERRLRALRELARILRIGGRVVITVWALEQRHRRFESQDVLIPWQPPKNRNYSYSDDEDDDDFLPPYHAYTEDSTNSSRSAGDGDSSSLSSSSPGESCYSFVRRAIQKLAGGRRHAWFLDSWTSKDTKNDSSLDYEDAKDLPIELRRLEDFEDFQEPPLSAGLKSRSLGSILQPPLRQIVRSRSSVPSLGPLHCSCSDGKAANFLAAPESSAGHSPTPGAGVSVSAGNTLSRRPKLIKQKQSLCEEDNSLYMRSGCYTANTHQNTPETGTLPHNGGPPASSLPTFLRKQSSLNEELMACNRIREKERVRKRIQKQTSLNEAFLCRSAIFSKRLQVIREGFTTKIRSSTDNLERVTNKIMQNLKPSAPNSSSAAPVSQSVNGTGIAQPNGDQSSQIPHLQHSHLATATIHNNNNNSSKQTQVKSTHCQGPQSQHQQQHTQESGSDSSKDSSLQSDTSIESEDSFASVIFIPKPEQQQQQQNFQQQHSSSSNSSSSNGDAQSGSAGTGASRLPPHSVPTSPLIMPCPPTPAHSPAATQGTILTPPSKPARFNFDEAHIKQQEQQAQEKITQQTIKDLPPIPKFRKQQSLQLQRQSFPIVRRASGSMGSHKLLSLELFNPATDDLDSDSSEPSSPDSIDSVISAPISAQLSAKPNDESQSQQLTKNNRHKVEMRINNSTNNDIILNADAQMPQEKDAAPAQQPQDCAEFAEQLSAQLQRELDDKTNRVECRSLDGIGELDVADFLDGSCGKKRSGGDPNTLRERRLMLANLSTQPSLQQSPSSSTSSLSLEENERSYTLGLYEHCKISKFNYKRNRHYNLNPETAYLLQDDGDSEVDDVIPEEDEDAEAEALEARGGDRLGEGMHEYGQRRRNVANALKGSASSANQLPTPVESELVQQRPSSESWEHENSNSSTTSLDSPSQGGATTHHRYYHVFREGELDALINHHVASLHIVSSYYERASWCVVAEKVQVWTI</sequence>
<evidence type="ECO:0000256" key="1">
    <source>
        <dbReference type="ARBA" id="ARBA00022603"/>
    </source>
</evidence>
<feature type="compositionally biased region" description="Polar residues" evidence="3">
    <location>
        <begin position="17"/>
        <end position="30"/>
    </location>
</feature>
<dbReference type="PANTHER" id="PTHR13069:SF37">
    <property type="entry name" value="FIRE DANCER"/>
    <property type="match status" value="1"/>
</dbReference>
<feature type="compositionally biased region" description="Low complexity" evidence="3">
    <location>
        <begin position="730"/>
        <end position="758"/>
    </location>
</feature>
<protein>
    <submittedName>
        <fullName evidence="6">Uncharacterized protein LOC115624066</fullName>
    </submittedName>
</protein>
<keyword evidence="2" id="KW-0808">Transferase</keyword>
<feature type="region of interest" description="Disordered" evidence="3">
    <location>
        <begin position="101"/>
        <end position="124"/>
    </location>
</feature>
<dbReference type="SUPFAM" id="SSF53335">
    <property type="entry name" value="S-adenosyl-L-methionine-dependent methyltransferases"/>
    <property type="match status" value="1"/>
</dbReference>
<keyword evidence="5" id="KW-1185">Reference proteome</keyword>
<dbReference type="CDD" id="cd02440">
    <property type="entry name" value="AdoMet_MTases"/>
    <property type="match status" value="1"/>
</dbReference>
<dbReference type="GO" id="GO:0002098">
    <property type="term" value="P:tRNA wobble uridine modification"/>
    <property type="evidence" value="ECO:0007669"/>
    <property type="project" value="TreeGrafter"/>
</dbReference>
<evidence type="ECO:0000259" key="4">
    <source>
        <dbReference type="Pfam" id="PF08241"/>
    </source>
</evidence>
<evidence type="ECO:0000313" key="5">
    <source>
        <dbReference type="Proteomes" id="UP000504634"/>
    </source>
</evidence>
<dbReference type="Pfam" id="PF08241">
    <property type="entry name" value="Methyltransf_11"/>
    <property type="match status" value="1"/>
</dbReference>
<dbReference type="GeneID" id="115624066"/>
<feature type="compositionally biased region" description="Polar residues" evidence="3">
    <location>
        <begin position="664"/>
        <end position="680"/>
    </location>
</feature>
<feature type="compositionally biased region" description="Low complexity" evidence="3">
    <location>
        <begin position="620"/>
        <end position="636"/>
    </location>
</feature>
<evidence type="ECO:0000313" key="6">
    <source>
        <dbReference type="RefSeq" id="XP_030374511.1"/>
    </source>
</evidence>
<evidence type="ECO:0000256" key="3">
    <source>
        <dbReference type="SAM" id="MobiDB-lite"/>
    </source>
</evidence>
<keyword evidence="1" id="KW-0489">Methyltransferase</keyword>
<feature type="compositionally biased region" description="Basic and acidic residues" evidence="3">
    <location>
        <begin position="31"/>
        <end position="43"/>
    </location>
</feature>
<name>A0A6J2TCJ7_DROLE</name>
<feature type="compositionally biased region" description="Polar residues" evidence="3">
    <location>
        <begin position="637"/>
        <end position="652"/>
    </location>
</feature>
<gene>
    <name evidence="6" type="primary">LOC115624066</name>
</gene>
<feature type="region of interest" description="Disordered" evidence="3">
    <location>
        <begin position="664"/>
        <end position="715"/>
    </location>
</feature>
<dbReference type="PANTHER" id="PTHR13069">
    <property type="entry name" value="ALKYLATED DNA REPAIR PROTEIN ALKB HOMOLOG 8"/>
    <property type="match status" value="1"/>
</dbReference>
<dbReference type="GO" id="GO:0005634">
    <property type="term" value="C:nucleus"/>
    <property type="evidence" value="ECO:0007669"/>
    <property type="project" value="TreeGrafter"/>
</dbReference>
<organism evidence="5 6">
    <name type="scientific">Drosophila lebanonensis</name>
    <name type="common">Fruit fly</name>
    <name type="synonym">Scaptodrosophila lebanonensis</name>
    <dbReference type="NCBI Taxonomy" id="7225"/>
    <lineage>
        <taxon>Eukaryota</taxon>
        <taxon>Metazoa</taxon>
        <taxon>Ecdysozoa</taxon>
        <taxon>Arthropoda</taxon>
        <taxon>Hexapoda</taxon>
        <taxon>Insecta</taxon>
        <taxon>Pterygota</taxon>
        <taxon>Neoptera</taxon>
        <taxon>Endopterygota</taxon>
        <taxon>Diptera</taxon>
        <taxon>Brachycera</taxon>
        <taxon>Muscomorpha</taxon>
        <taxon>Ephydroidea</taxon>
        <taxon>Drosophilidae</taxon>
        <taxon>Scaptodrosophila</taxon>
    </lineage>
</organism>
<dbReference type="RefSeq" id="XP_030374511.1">
    <property type="nucleotide sequence ID" value="XM_030518651.1"/>
</dbReference>
<feature type="compositionally biased region" description="Low complexity" evidence="3">
    <location>
        <begin position="681"/>
        <end position="712"/>
    </location>
</feature>
<proteinExistence type="predicted"/>
<feature type="region of interest" description="Disordered" evidence="3">
    <location>
        <begin position="1131"/>
        <end position="1180"/>
    </location>
</feature>
<dbReference type="InterPro" id="IPR051422">
    <property type="entry name" value="AlkB_tRNA_MeTrf/Diox"/>
</dbReference>
<dbReference type="OrthoDB" id="271595at2759"/>
<feature type="region of interest" description="Disordered" evidence="3">
    <location>
        <begin position="902"/>
        <end position="921"/>
    </location>
</feature>
<dbReference type="GO" id="GO:0008757">
    <property type="term" value="F:S-adenosylmethionine-dependent methyltransferase activity"/>
    <property type="evidence" value="ECO:0007669"/>
    <property type="project" value="InterPro"/>
</dbReference>
<dbReference type="InterPro" id="IPR013216">
    <property type="entry name" value="Methyltransf_11"/>
</dbReference>
<dbReference type="Gene3D" id="3.40.50.150">
    <property type="entry name" value="Vaccinia Virus protein VP39"/>
    <property type="match status" value="2"/>
</dbReference>
<accession>A0A6J2TCJ7</accession>
<feature type="compositionally biased region" description="Low complexity" evidence="3">
    <location>
        <begin position="333"/>
        <end position="352"/>
    </location>
</feature>
<feature type="region of interest" description="Disordered" evidence="3">
    <location>
        <begin position="617"/>
        <end position="652"/>
    </location>
</feature>
<dbReference type="GO" id="GO:0000049">
    <property type="term" value="F:tRNA binding"/>
    <property type="evidence" value="ECO:0007669"/>
    <property type="project" value="TreeGrafter"/>
</dbReference>
<dbReference type="Proteomes" id="UP000504634">
    <property type="component" value="Unplaced"/>
</dbReference>
<feature type="region of interest" description="Disordered" evidence="3">
    <location>
        <begin position="1024"/>
        <end position="1044"/>
    </location>
</feature>
<dbReference type="FunFam" id="3.40.50.150:FF:000195">
    <property type="entry name" value="Methyltransferase domain containing protein"/>
    <property type="match status" value="1"/>
</dbReference>
<dbReference type="InterPro" id="IPR029063">
    <property type="entry name" value="SAM-dependent_MTases_sf"/>
</dbReference>
<feature type="compositionally biased region" description="Polar residues" evidence="3">
    <location>
        <begin position="902"/>
        <end position="918"/>
    </location>
</feature>
<feature type="compositionally biased region" description="Low complexity" evidence="3">
    <location>
        <begin position="1024"/>
        <end position="1043"/>
    </location>
</feature>
<evidence type="ECO:0000256" key="2">
    <source>
        <dbReference type="ARBA" id="ARBA00022679"/>
    </source>
</evidence>